<protein>
    <submittedName>
        <fullName evidence="1">Uncharacterized protein</fullName>
    </submittedName>
</protein>
<gene>
    <name evidence="1" type="ORF">CR164_10670</name>
</gene>
<name>A0A317T7U3_9CHLB</name>
<evidence type="ECO:0000313" key="2">
    <source>
        <dbReference type="Proteomes" id="UP000246278"/>
    </source>
</evidence>
<comment type="caution">
    <text evidence="1">The sequence shown here is derived from an EMBL/GenBank/DDBJ whole genome shotgun (WGS) entry which is preliminary data.</text>
</comment>
<dbReference type="EMBL" id="PDNZ01000007">
    <property type="protein sequence ID" value="PWW81481.1"/>
    <property type="molecule type" value="Genomic_DNA"/>
</dbReference>
<proteinExistence type="predicted"/>
<reference evidence="2" key="1">
    <citation type="submission" date="2017-10" db="EMBL/GenBank/DDBJ databases">
        <authorList>
            <person name="Gaisin V.A."/>
            <person name="Rysina M.S."/>
            <person name="Grouzdev D.S."/>
        </authorList>
    </citation>
    <scope>NUCLEOTIDE SEQUENCE [LARGE SCALE GENOMIC DNA]</scope>
    <source>
        <strain evidence="2">V1</strain>
    </source>
</reference>
<organism evidence="1 2">
    <name type="scientific">Prosthecochloris marina</name>
    <dbReference type="NCBI Taxonomy" id="2017681"/>
    <lineage>
        <taxon>Bacteria</taxon>
        <taxon>Pseudomonadati</taxon>
        <taxon>Chlorobiota</taxon>
        <taxon>Chlorobiia</taxon>
        <taxon>Chlorobiales</taxon>
        <taxon>Chlorobiaceae</taxon>
        <taxon>Prosthecochloris</taxon>
    </lineage>
</organism>
<accession>A0A317T7U3</accession>
<keyword evidence="2" id="KW-1185">Reference proteome</keyword>
<evidence type="ECO:0000313" key="1">
    <source>
        <dbReference type="EMBL" id="PWW81481.1"/>
    </source>
</evidence>
<sequence>MPFHPESCILQGKNSFFFNDFHLKKLFHYLPYLFSESDGERLPDSLFSRHCDTIDTLHSGQT</sequence>
<dbReference type="Proteomes" id="UP000246278">
    <property type="component" value="Unassembled WGS sequence"/>
</dbReference>
<dbReference type="AlphaFoldDB" id="A0A317T7U3"/>